<organism evidence="2 5">
    <name type="scientific">Eastern grey kangaroopox virus</name>
    <dbReference type="NCBI Taxonomy" id="2042482"/>
    <lineage>
        <taxon>Viruses</taxon>
        <taxon>Varidnaviria</taxon>
        <taxon>Bamfordvirae</taxon>
        <taxon>Nucleocytoviricota</taxon>
        <taxon>Pokkesviricetes</taxon>
        <taxon>Chitovirales</taxon>
        <taxon>Poxviridae</taxon>
        <taxon>Chordopoxvirinae</taxon>
        <taxon>Macropopoxvirus</taxon>
        <taxon>Macropopoxvirus mgiganteuspox</taxon>
        <taxon>Eastern kangaroopox virus</taxon>
    </lineage>
</organism>
<dbReference type="Proteomes" id="UP000318014">
    <property type="component" value="Genome"/>
</dbReference>
<evidence type="ECO:0000313" key="2">
    <source>
        <dbReference type="EMBL" id="ATI21112.1"/>
    </source>
</evidence>
<keyword evidence="5" id="KW-1185">Reference proteome</keyword>
<protein>
    <submittedName>
        <fullName evidence="2">Uncharacterized protein</fullName>
    </submittedName>
</protein>
<reference evidence="2 5" key="2">
    <citation type="journal article" date="2017" name="Virus Res.">
        <title>Complete genomic characterisation of two novel poxviruses (WKPV and EKPV) from western and eastern grey kangaroos.</title>
        <authorList>
            <person name="Bennett M."/>
            <person name="Tu S.L."/>
            <person name="Upton C."/>
            <person name="McArtor C."/>
            <person name="Gillett A."/>
            <person name="Laird T."/>
            <person name="O'Dea M."/>
        </authorList>
    </citation>
    <scope>NUCLEOTIDE SEQUENCE [LARGE SCALE GENOMIC DNA]</scope>
    <source>
        <strain evidence="2">Sunshine Coast</strain>
    </source>
</reference>
<accession>A0A2C9DSX9</accession>
<evidence type="ECO:0000256" key="1">
    <source>
        <dbReference type="SAM" id="MobiDB-lite"/>
    </source>
</evidence>
<sequence>MVPLRSLRFCRPQFPEGARVRGTSGNHSSGPRAAGIRFALPNRNP</sequence>
<dbReference type="EMBL" id="MF661791">
    <property type="protein sequence ID" value="AXK50161.1"/>
    <property type="molecule type" value="Genomic_DNA"/>
</dbReference>
<evidence type="ECO:0000313" key="4">
    <source>
        <dbReference type="Proteomes" id="UP000318014"/>
    </source>
</evidence>
<evidence type="ECO:0000313" key="3">
    <source>
        <dbReference type="EMBL" id="AXK50161.1"/>
    </source>
</evidence>
<dbReference type="EMBL" id="MF467281">
    <property type="protein sequence ID" value="ATI21112.1"/>
    <property type="molecule type" value="Genomic_DNA"/>
</dbReference>
<evidence type="ECO:0000313" key="5">
    <source>
        <dbReference type="Proteomes" id="UP000318205"/>
    </source>
</evidence>
<reference evidence="3 4" key="1">
    <citation type="journal article" date="2017" name="Sci. Rep.">
        <title>Molecular and microscopic characterization of a novel Eastern grey kangaroopox virus genome directly from a clinical sample.</title>
        <authorList>
            <person name="Sarker S."/>
            <person name="Roberts H.K."/>
            <person name="Tidd N."/>
            <person name="Ault S."/>
            <person name="Ladmore G."/>
            <person name="Peters A."/>
            <person name="Forwood J.K."/>
            <person name="Helbig K."/>
            <person name="Raidal S.R."/>
        </authorList>
    </citation>
    <scope>NUCLEOTIDE SEQUENCE [LARGE SCALE GENOMIC DNA]</scope>
    <source>
        <strain evidence="3 4">NSW</strain>
    </source>
</reference>
<name>A0A2C9DSX9_9POXV</name>
<dbReference type="Proteomes" id="UP000318205">
    <property type="component" value="Segment"/>
</dbReference>
<gene>
    <name evidence="3" type="ORF">EKPV-NSW-ORF027</name>
</gene>
<proteinExistence type="predicted"/>
<feature type="region of interest" description="Disordered" evidence="1">
    <location>
        <begin position="16"/>
        <end position="45"/>
    </location>
</feature>
<reference evidence="3" key="3">
    <citation type="submission" date="2018-08" db="EMBL/GenBank/DDBJ databases">
        <authorList>
            <person name="Ferrada E.E."/>
            <person name="Latorre B.A."/>
        </authorList>
    </citation>
    <scope>NUCLEOTIDE SEQUENCE</scope>
    <source>
        <strain evidence="3">NSW</strain>
    </source>
</reference>